<accession>A0A915DSU1</accession>
<proteinExistence type="predicted"/>
<sequence length="127" mass="13656">MGGPQSTNTSSVVLPAPLGHLPTCFYAPPPSAASMSTYGVVQPMGMPITSRRCCAESTSSGISNVRRRPPLAASTPKHNSSLASNSNRRRRRQKKSSGIRGREEEEIELVDSYMPPPAYSQIPGQEN</sequence>
<dbReference type="Proteomes" id="UP000887574">
    <property type="component" value="Unplaced"/>
</dbReference>
<dbReference type="AlphaFoldDB" id="A0A915DSU1"/>
<evidence type="ECO:0000256" key="1">
    <source>
        <dbReference type="SAM" id="MobiDB-lite"/>
    </source>
</evidence>
<evidence type="ECO:0000313" key="3">
    <source>
        <dbReference type="WBParaSite" id="jg23157"/>
    </source>
</evidence>
<feature type="compositionally biased region" description="Basic residues" evidence="1">
    <location>
        <begin position="87"/>
        <end position="97"/>
    </location>
</feature>
<keyword evidence="2" id="KW-1185">Reference proteome</keyword>
<reference evidence="3" key="1">
    <citation type="submission" date="2022-11" db="UniProtKB">
        <authorList>
            <consortium name="WormBaseParasite"/>
        </authorList>
    </citation>
    <scope>IDENTIFICATION</scope>
</reference>
<dbReference type="WBParaSite" id="jg23157">
    <property type="protein sequence ID" value="jg23157"/>
    <property type="gene ID" value="jg23157"/>
</dbReference>
<evidence type="ECO:0000313" key="2">
    <source>
        <dbReference type="Proteomes" id="UP000887574"/>
    </source>
</evidence>
<protein>
    <submittedName>
        <fullName evidence="3">Uncharacterized protein</fullName>
    </submittedName>
</protein>
<feature type="region of interest" description="Disordered" evidence="1">
    <location>
        <begin position="51"/>
        <end position="127"/>
    </location>
</feature>
<organism evidence="2 3">
    <name type="scientific">Ditylenchus dipsaci</name>
    <dbReference type="NCBI Taxonomy" id="166011"/>
    <lineage>
        <taxon>Eukaryota</taxon>
        <taxon>Metazoa</taxon>
        <taxon>Ecdysozoa</taxon>
        <taxon>Nematoda</taxon>
        <taxon>Chromadorea</taxon>
        <taxon>Rhabditida</taxon>
        <taxon>Tylenchina</taxon>
        <taxon>Tylenchomorpha</taxon>
        <taxon>Sphaerularioidea</taxon>
        <taxon>Anguinidae</taxon>
        <taxon>Anguininae</taxon>
        <taxon>Ditylenchus</taxon>
    </lineage>
</organism>
<name>A0A915DSU1_9BILA</name>